<keyword evidence="3" id="KW-1185">Reference proteome</keyword>
<dbReference type="Gene3D" id="3.10.130.10">
    <property type="entry name" value="Ribonuclease A-like domain"/>
    <property type="match status" value="1"/>
</dbReference>
<dbReference type="EMBL" id="VOFY01000019">
    <property type="protein sequence ID" value="KAA8582652.1"/>
    <property type="molecule type" value="Genomic_DNA"/>
</dbReference>
<sequence>MKADEMNLVLLITITFTLALVHGNNTPCALNLDNNAFYRFVGRHIVNNNFNRNSKSDWQMYIRNSGLCGRFYQSFFEPGYLGSIMQICQGYGHQLINPRVGNLCISPNTMPFYYVVIDNNCVVQSLASYRNHVVVACDKLVNQCLPVHFERYTGQMPDVSPCM</sequence>
<gene>
    <name evidence="2" type="ORF">FQN60_006323</name>
</gene>
<proteinExistence type="predicted"/>
<keyword evidence="1" id="KW-0732">Signal</keyword>
<evidence type="ECO:0000313" key="2">
    <source>
        <dbReference type="EMBL" id="KAA8582652.1"/>
    </source>
</evidence>
<reference evidence="2 3" key="1">
    <citation type="submission" date="2019-08" db="EMBL/GenBank/DDBJ databases">
        <title>A chromosome-level genome assembly, high-density linkage maps, and genome scans reveal the genomic architecture of hybrid incompatibilities underlying speciation via character displacement in darters (Percidae: Etheostominae).</title>
        <authorList>
            <person name="Moran R.L."/>
            <person name="Catchen J.M."/>
            <person name="Fuller R.C."/>
        </authorList>
    </citation>
    <scope>NUCLEOTIDE SEQUENCE [LARGE SCALE GENOMIC DNA]</scope>
    <source>
        <strain evidence="2">EspeVRDwgs_2016</strain>
        <tissue evidence="2">Muscle</tissue>
    </source>
</reference>
<organism evidence="2 3">
    <name type="scientific">Etheostoma spectabile</name>
    <name type="common">orangethroat darter</name>
    <dbReference type="NCBI Taxonomy" id="54343"/>
    <lineage>
        <taxon>Eukaryota</taxon>
        <taxon>Metazoa</taxon>
        <taxon>Chordata</taxon>
        <taxon>Craniata</taxon>
        <taxon>Vertebrata</taxon>
        <taxon>Euteleostomi</taxon>
        <taxon>Actinopterygii</taxon>
        <taxon>Neopterygii</taxon>
        <taxon>Teleostei</taxon>
        <taxon>Neoteleostei</taxon>
        <taxon>Acanthomorphata</taxon>
        <taxon>Eupercaria</taxon>
        <taxon>Perciformes</taxon>
        <taxon>Percoidei</taxon>
        <taxon>Percidae</taxon>
        <taxon>Etheostomatinae</taxon>
        <taxon>Etheostoma</taxon>
    </lineage>
</organism>
<dbReference type="Proteomes" id="UP000327493">
    <property type="component" value="Chromosome 19"/>
</dbReference>
<accession>A0A5J5CL52</accession>
<dbReference type="InterPro" id="IPR036816">
    <property type="entry name" value="RNaseA-like_dom_sf"/>
</dbReference>
<dbReference type="AlphaFoldDB" id="A0A5J5CL52"/>
<evidence type="ECO:0000256" key="1">
    <source>
        <dbReference type="SAM" id="SignalP"/>
    </source>
</evidence>
<protein>
    <submittedName>
        <fullName evidence="2">Uncharacterized protein</fullName>
    </submittedName>
</protein>
<feature type="chain" id="PRO_5023861724" evidence="1">
    <location>
        <begin position="24"/>
        <end position="163"/>
    </location>
</feature>
<comment type="caution">
    <text evidence="2">The sequence shown here is derived from an EMBL/GenBank/DDBJ whole genome shotgun (WGS) entry which is preliminary data.</text>
</comment>
<evidence type="ECO:0000313" key="3">
    <source>
        <dbReference type="Proteomes" id="UP000327493"/>
    </source>
</evidence>
<name>A0A5J5CL52_9PERO</name>
<feature type="signal peptide" evidence="1">
    <location>
        <begin position="1"/>
        <end position="23"/>
    </location>
</feature>